<comment type="caution">
    <text evidence="1">The sequence shown here is derived from an EMBL/GenBank/DDBJ whole genome shotgun (WGS) entry which is preliminary data.</text>
</comment>
<protein>
    <submittedName>
        <fullName evidence="1">Uncharacterized protein</fullName>
    </submittedName>
</protein>
<evidence type="ECO:0000313" key="2">
    <source>
        <dbReference type="Proteomes" id="UP000322245"/>
    </source>
</evidence>
<organism evidence="1 2">
    <name type="scientific">Cryptococcus floricola</name>
    <dbReference type="NCBI Taxonomy" id="2591691"/>
    <lineage>
        <taxon>Eukaryota</taxon>
        <taxon>Fungi</taxon>
        <taxon>Dikarya</taxon>
        <taxon>Basidiomycota</taxon>
        <taxon>Agaricomycotina</taxon>
        <taxon>Tremellomycetes</taxon>
        <taxon>Tremellales</taxon>
        <taxon>Cryptococcaceae</taxon>
        <taxon>Cryptococcus</taxon>
    </lineage>
</organism>
<dbReference type="AlphaFoldDB" id="A0A5D3AZP4"/>
<dbReference type="EMBL" id="NIDF01000038">
    <property type="protein sequence ID" value="TYJ55520.1"/>
    <property type="molecule type" value="Genomic_DNA"/>
</dbReference>
<accession>A0A5D3AZP4</accession>
<dbReference type="Proteomes" id="UP000322245">
    <property type="component" value="Unassembled WGS sequence"/>
</dbReference>
<keyword evidence="2" id="KW-1185">Reference proteome</keyword>
<name>A0A5D3AZP4_9TREE</name>
<gene>
    <name evidence="1" type="ORF">B9479_003792</name>
</gene>
<reference evidence="1 2" key="1">
    <citation type="submission" date="2017-05" db="EMBL/GenBank/DDBJ databases">
        <title>The Genome Sequence of Tsuchiyaea wingfieldii DSM 27421.</title>
        <authorList>
            <person name="Cuomo C."/>
            <person name="Passer A."/>
            <person name="Billmyre B."/>
            <person name="Heitman J."/>
        </authorList>
    </citation>
    <scope>NUCLEOTIDE SEQUENCE [LARGE SCALE GENOMIC DNA]</scope>
    <source>
        <strain evidence="1 2">DSM 27421</strain>
    </source>
</reference>
<sequence>MASETDTIVGERVSPGTIPGLFHSMRTAPEPGTIDMIDLTPDGEDWSFQPQASSDSFATPEANALFQDLCGSKVHYNSRRMQLVLPASICSRSDWGIGQDTNAFEKLPITMIQFEIPADFPKVEFNVHRDPDDGSVDVRVTDFGEEDEDDLETEVTCFHPVIGLAAPEIGSDTGLLYRKGDYYLSQERMTITSKIVAGKSRMDLIDHETMGHTVCDGGVPLGHRPDFSGDITLTRSTRDGDRVSLDLEAVYRPYQKSVTRPAATDDYSFVTMCRDDENSCSDVRFLEPARNVDYSVEPASEVTGTTGEWYTDAAMWDGA</sequence>
<evidence type="ECO:0000313" key="1">
    <source>
        <dbReference type="EMBL" id="TYJ55520.1"/>
    </source>
</evidence>
<proteinExistence type="predicted"/>